<name>D3T9M6_ACIB4</name>
<dbReference type="Proteomes" id="UP000001400">
    <property type="component" value="Chromosome"/>
</dbReference>
<dbReference type="AlphaFoldDB" id="D3T9M6"/>
<dbReference type="EMBL" id="CP001941">
    <property type="protein sequence ID" value="ADD08805.1"/>
    <property type="molecule type" value="Genomic_DNA"/>
</dbReference>
<dbReference type="GeneID" id="8827953"/>
<evidence type="ECO:0000313" key="1">
    <source>
        <dbReference type="EMBL" id="ADD08805.1"/>
    </source>
</evidence>
<proteinExistence type="predicted"/>
<accession>D3T9M6</accession>
<organism evidence="1 2">
    <name type="scientific">Aciduliprofundum boonei (strain DSM 19572 / T469)</name>
    <dbReference type="NCBI Taxonomy" id="439481"/>
    <lineage>
        <taxon>Archaea</taxon>
        <taxon>Methanobacteriati</taxon>
        <taxon>Thermoplasmatota</taxon>
        <taxon>DHVE2 group</taxon>
        <taxon>Candidatus Aciduliprofundum</taxon>
    </lineage>
</organism>
<protein>
    <submittedName>
        <fullName evidence="1">Uncharacterized protein</fullName>
    </submittedName>
</protein>
<sequence length="181" mass="21133">MSNKLHEEVKKYIIAVLRHYGFNAQIIDWEIDNQQKIICAGKCELENLCNDYDIEIVIDETADIEGDIEILSETQSDLKFIISPEYNESISLPEDIYGVRPESFENILRSILKIPENYAPYTNPKLTREIIRKYGEEILYEIGRNPQEIMNTPEFEGIVTELLKIYKDTDESLAIKWLNKI</sequence>
<dbReference type="KEGG" id="abi:Aboo_0996"/>
<evidence type="ECO:0000313" key="2">
    <source>
        <dbReference type="Proteomes" id="UP000001400"/>
    </source>
</evidence>
<keyword evidence="2" id="KW-1185">Reference proteome</keyword>
<dbReference type="HOGENOM" id="CLU_1485824_0_0_2"/>
<reference evidence="1" key="1">
    <citation type="submission" date="2010-02" db="EMBL/GenBank/DDBJ databases">
        <title>Complete sequence of Aciduliprofundum boonei T469.</title>
        <authorList>
            <consortium name="US DOE Joint Genome Institute"/>
            <person name="Lucas S."/>
            <person name="Copeland A."/>
            <person name="Lapidus A."/>
            <person name="Cheng J.-F."/>
            <person name="Bruce D."/>
            <person name="Goodwin L."/>
            <person name="Pitluck S."/>
            <person name="Saunders E."/>
            <person name="Detter J.C."/>
            <person name="Han C."/>
            <person name="Tapia R."/>
            <person name="Land M."/>
            <person name="Hauser L."/>
            <person name="Kyrpides N."/>
            <person name="Mikhailova N."/>
            <person name="Flores G."/>
            <person name="Reysenbach A.-L."/>
            <person name="Woyke T."/>
        </authorList>
    </citation>
    <scope>NUCLEOTIDE SEQUENCE</scope>
    <source>
        <strain evidence="1">T469</strain>
    </source>
</reference>
<gene>
    <name evidence="1" type="ordered locus">Aboo_0996</name>
</gene>
<dbReference type="RefSeq" id="WP_012997291.1">
    <property type="nucleotide sequence ID" value="NC_013926.1"/>
</dbReference>